<accession>A0A3B1D5U1</accession>
<dbReference type="InterPro" id="IPR025202">
    <property type="entry name" value="PLD-like_dom"/>
</dbReference>
<keyword evidence="5 12" id="KW-0812">Transmembrane</keyword>
<evidence type="ECO:0000256" key="3">
    <source>
        <dbReference type="ARBA" id="ARBA00022516"/>
    </source>
</evidence>
<dbReference type="SUPFAM" id="SSF56024">
    <property type="entry name" value="Phospholipase D/nuclease"/>
    <property type="match status" value="2"/>
</dbReference>
<evidence type="ECO:0000256" key="12">
    <source>
        <dbReference type="SAM" id="Phobius"/>
    </source>
</evidence>
<proteinExistence type="predicted"/>
<keyword evidence="11" id="KW-1208">Phospholipid metabolism</keyword>
<dbReference type="GO" id="GO:0005886">
    <property type="term" value="C:plasma membrane"/>
    <property type="evidence" value="ECO:0007669"/>
    <property type="project" value="UniProtKB-SubCell"/>
</dbReference>
<evidence type="ECO:0000259" key="13">
    <source>
        <dbReference type="PROSITE" id="PS50035"/>
    </source>
</evidence>
<dbReference type="EC" id="2.7.8.-" evidence="14"/>
<dbReference type="GO" id="GO:0008808">
    <property type="term" value="F:cardiolipin synthase activity"/>
    <property type="evidence" value="ECO:0007669"/>
    <property type="project" value="InterPro"/>
</dbReference>
<dbReference type="NCBIfam" id="TIGR04265">
    <property type="entry name" value="bac_cardiolipin"/>
    <property type="match status" value="1"/>
</dbReference>
<evidence type="ECO:0000256" key="8">
    <source>
        <dbReference type="ARBA" id="ARBA00023098"/>
    </source>
</evidence>
<keyword evidence="3" id="KW-0444">Lipid biosynthesis</keyword>
<keyword evidence="2" id="KW-1003">Cell membrane</keyword>
<dbReference type="PANTHER" id="PTHR21248">
    <property type="entry name" value="CARDIOLIPIN SYNTHASE"/>
    <property type="match status" value="1"/>
</dbReference>
<dbReference type="Pfam" id="PF13396">
    <property type="entry name" value="PLDc_N"/>
    <property type="match status" value="1"/>
</dbReference>
<sequence length="489" mass="53446">MQFAGWLTVVVIVLEASLRVGLSLRVLLRGLPTAVTTSWIVLILVFPIVGSVAYLLVGESRIGRRRLLRERAVHPAYADYLAQLRHKTEHMAHELSAVDQRLAREAEAADGLPVLGGNDVRLLPDAAACFDAFIEAIESAERWVVLEFFIWDTGGRVAEVAEALVRARARSVECRVLVDAVGSRAFFRSEQARTLRAHGVHIVAALPTGLGKAPLFRRVDHRNHRKLLVVDDRLAIVGSMNMADPAHFKTKAGVGAWIDLMAVVRGPIVELLSLVTIRDWETEAREDLTERREILRRCCLKAAGAMAVQVVPSGPGLGAGGKGGIQGLVLSAIYAADKKLTITTPYFVPEPSVVTALQSAARRGVEVVIIVPKRSDTVLTHFAGRAFFGELLEAGVQIAEFAGGLLHTKSIVVDDEIALFGSVNLDPRSFYLNFELTTIIYDNDATRAIHARQQAYLEQSTMIDPAAWNSRPLSRRLASNIAQLFSPVL</sequence>
<gene>
    <name evidence="14" type="ORF">MNBD_PLANCTO03-542</name>
</gene>
<feature type="domain" description="PLD phosphodiesterase" evidence="13">
    <location>
        <begin position="402"/>
        <end position="429"/>
    </location>
</feature>
<dbReference type="InterPro" id="IPR027379">
    <property type="entry name" value="CLS_N"/>
</dbReference>
<keyword evidence="9 12" id="KW-0472">Membrane</keyword>
<organism evidence="14">
    <name type="scientific">hydrothermal vent metagenome</name>
    <dbReference type="NCBI Taxonomy" id="652676"/>
    <lineage>
        <taxon>unclassified sequences</taxon>
        <taxon>metagenomes</taxon>
        <taxon>ecological metagenomes</taxon>
    </lineage>
</organism>
<evidence type="ECO:0000256" key="11">
    <source>
        <dbReference type="ARBA" id="ARBA00023264"/>
    </source>
</evidence>
<dbReference type="PANTHER" id="PTHR21248:SF22">
    <property type="entry name" value="PHOSPHOLIPASE D"/>
    <property type="match status" value="1"/>
</dbReference>
<dbReference type="InterPro" id="IPR022924">
    <property type="entry name" value="Cardiolipin_synthase"/>
</dbReference>
<feature type="transmembrane region" description="Helical" evidence="12">
    <location>
        <begin position="35"/>
        <end position="57"/>
    </location>
</feature>
<keyword evidence="7 12" id="KW-1133">Transmembrane helix</keyword>
<evidence type="ECO:0000256" key="4">
    <source>
        <dbReference type="ARBA" id="ARBA00022679"/>
    </source>
</evidence>
<evidence type="ECO:0000256" key="10">
    <source>
        <dbReference type="ARBA" id="ARBA00023209"/>
    </source>
</evidence>
<dbReference type="SMART" id="SM00155">
    <property type="entry name" value="PLDc"/>
    <property type="match status" value="2"/>
</dbReference>
<evidence type="ECO:0000256" key="6">
    <source>
        <dbReference type="ARBA" id="ARBA00022737"/>
    </source>
</evidence>
<feature type="domain" description="PLD phosphodiesterase" evidence="13">
    <location>
        <begin position="219"/>
        <end position="246"/>
    </location>
</feature>
<dbReference type="PROSITE" id="PS50035">
    <property type="entry name" value="PLD"/>
    <property type="match status" value="2"/>
</dbReference>
<reference evidence="14" key="1">
    <citation type="submission" date="2018-06" db="EMBL/GenBank/DDBJ databases">
        <authorList>
            <person name="Zhirakovskaya E."/>
        </authorList>
    </citation>
    <scope>NUCLEOTIDE SEQUENCE</scope>
</reference>
<dbReference type="EMBL" id="UOGK01000104">
    <property type="protein sequence ID" value="VAX37579.1"/>
    <property type="molecule type" value="Genomic_DNA"/>
</dbReference>
<evidence type="ECO:0000256" key="7">
    <source>
        <dbReference type="ARBA" id="ARBA00022989"/>
    </source>
</evidence>
<comment type="subcellular location">
    <subcellularLocation>
        <location evidence="1">Cell membrane</location>
        <topology evidence="1">Multi-pass membrane protein</topology>
    </subcellularLocation>
</comment>
<evidence type="ECO:0000256" key="1">
    <source>
        <dbReference type="ARBA" id="ARBA00004651"/>
    </source>
</evidence>
<dbReference type="GO" id="GO:0032049">
    <property type="term" value="P:cardiolipin biosynthetic process"/>
    <property type="evidence" value="ECO:0007669"/>
    <property type="project" value="InterPro"/>
</dbReference>
<evidence type="ECO:0000256" key="5">
    <source>
        <dbReference type="ARBA" id="ARBA00022692"/>
    </source>
</evidence>
<dbReference type="AlphaFoldDB" id="A0A3B1D5U1"/>
<keyword evidence="6" id="KW-0677">Repeat</keyword>
<dbReference type="InterPro" id="IPR001736">
    <property type="entry name" value="PLipase_D/transphosphatidylase"/>
</dbReference>
<evidence type="ECO:0000313" key="14">
    <source>
        <dbReference type="EMBL" id="VAX37579.1"/>
    </source>
</evidence>
<evidence type="ECO:0000256" key="9">
    <source>
        <dbReference type="ARBA" id="ARBA00023136"/>
    </source>
</evidence>
<name>A0A3B1D5U1_9ZZZZ</name>
<dbReference type="Gene3D" id="3.30.870.10">
    <property type="entry name" value="Endonuclease Chain A"/>
    <property type="match status" value="2"/>
</dbReference>
<dbReference type="Pfam" id="PF13091">
    <property type="entry name" value="PLDc_2"/>
    <property type="match status" value="2"/>
</dbReference>
<protein>
    <submittedName>
        <fullName evidence="14">Cardiolipin synthetase</fullName>
        <ecNumber evidence="14">2.7.8.-</ecNumber>
    </submittedName>
</protein>
<keyword evidence="8" id="KW-0443">Lipid metabolism</keyword>
<keyword evidence="4 14" id="KW-0808">Transferase</keyword>
<evidence type="ECO:0000256" key="2">
    <source>
        <dbReference type="ARBA" id="ARBA00022475"/>
    </source>
</evidence>
<keyword evidence="10" id="KW-0594">Phospholipid biosynthesis</keyword>